<evidence type="ECO:0000313" key="3">
    <source>
        <dbReference type="EMBL" id="KKR49857.1"/>
    </source>
</evidence>
<dbReference type="Gene3D" id="3.20.20.70">
    <property type="entry name" value="Aldolase class I"/>
    <property type="match status" value="1"/>
</dbReference>
<sequence>MLEIIPSILTDDLSEFGEVLDRLNDVSLPNFYPLTRVQIDINDGTFLDVKTVEPQTLFEFTSDLKFDYHLMVTDPTLWVRRCVSADRIIGQIEYMASQSDFIGQLKEWGLKTGLAVDFDTDVENIDSEILPELDVVLLMSYPAGMGGQDFNEMTFDKITKLKNIKLSRDCKFKICLDGGITLDNIKRAKGSGIDEVVVGRKLTEGDIEENLEKFYKATY</sequence>
<dbReference type="InterPro" id="IPR000056">
    <property type="entry name" value="Ribul_P_3_epim-like"/>
</dbReference>
<dbReference type="GO" id="GO:0016857">
    <property type="term" value="F:racemase and epimerase activity, acting on carbohydrates and derivatives"/>
    <property type="evidence" value="ECO:0007669"/>
    <property type="project" value="InterPro"/>
</dbReference>
<dbReference type="Pfam" id="PF00834">
    <property type="entry name" value="Ribul_P_3_epim"/>
    <property type="match status" value="1"/>
</dbReference>
<dbReference type="PANTHER" id="PTHR11749">
    <property type="entry name" value="RIBULOSE-5-PHOSPHATE-3-EPIMERASE"/>
    <property type="match status" value="1"/>
</dbReference>
<evidence type="ECO:0000313" key="4">
    <source>
        <dbReference type="Proteomes" id="UP000034531"/>
    </source>
</evidence>
<reference evidence="3 4" key="1">
    <citation type="journal article" date="2015" name="Nature">
        <title>rRNA introns, odd ribosomes, and small enigmatic genomes across a large radiation of phyla.</title>
        <authorList>
            <person name="Brown C.T."/>
            <person name="Hug L.A."/>
            <person name="Thomas B.C."/>
            <person name="Sharon I."/>
            <person name="Castelle C.J."/>
            <person name="Singh A."/>
            <person name="Wilkins M.J."/>
            <person name="Williams K.H."/>
            <person name="Banfield J.F."/>
        </authorList>
    </citation>
    <scope>NUCLEOTIDE SEQUENCE [LARGE SCALE GENOMIC DNA]</scope>
</reference>
<name>A0A0G0UI62_9BACT</name>
<evidence type="ECO:0000256" key="2">
    <source>
        <dbReference type="ARBA" id="ARBA00023235"/>
    </source>
</evidence>
<accession>A0A0G0UI62</accession>
<dbReference type="Proteomes" id="UP000034531">
    <property type="component" value="Unassembled WGS sequence"/>
</dbReference>
<comment type="caution">
    <text evidence="3">The sequence shown here is derived from an EMBL/GenBank/DDBJ whole genome shotgun (WGS) entry which is preliminary data.</text>
</comment>
<organism evidence="3 4">
    <name type="scientific">Candidatus Curtissbacteria bacterium GW2011_GWA1_40_16</name>
    <dbReference type="NCBI Taxonomy" id="1618405"/>
    <lineage>
        <taxon>Bacteria</taxon>
        <taxon>Candidatus Curtissiibacteriota</taxon>
    </lineage>
</organism>
<evidence type="ECO:0000256" key="1">
    <source>
        <dbReference type="ARBA" id="ARBA00022723"/>
    </source>
</evidence>
<dbReference type="GO" id="GO:0046872">
    <property type="term" value="F:metal ion binding"/>
    <property type="evidence" value="ECO:0007669"/>
    <property type="project" value="UniProtKB-KW"/>
</dbReference>
<dbReference type="InterPro" id="IPR011060">
    <property type="entry name" value="RibuloseP-bd_barrel"/>
</dbReference>
<dbReference type="SUPFAM" id="SSF51366">
    <property type="entry name" value="Ribulose-phoshate binding barrel"/>
    <property type="match status" value="1"/>
</dbReference>
<gene>
    <name evidence="3" type="ORF">UT84_C0018G0013</name>
</gene>
<keyword evidence="1" id="KW-0479">Metal-binding</keyword>
<keyword evidence="2" id="KW-0413">Isomerase</keyword>
<dbReference type="GO" id="GO:0005975">
    <property type="term" value="P:carbohydrate metabolic process"/>
    <property type="evidence" value="ECO:0007669"/>
    <property type="project" value="InterPro"/>
</dbReference>
<dbReference type="AlphaFoldDB" id="A0A0G0UI62"/>
<dbReference type="EMBL" id="LBYI01000018">
    <property type="protein sequence ID" value="KKR49857.1"/>
    <property type="molecule type" value="Genomic_DNA"/>
</dbReference>
<dbReference type="InterPro" id="IPR013785">
    <property type="entry name" value="Aldolase_TIM"/>
</dbReference>
<proteinExistence type="predicted"/>
<protein>
    <submittedName>
        <fullName evidence="3">Ribulose-phosphate 3-epimerase</fullName>
    </submittedName>
</protein>